<dbReference type="Proteomes" id="UP001431902">
    <property type="component" value="Unassembled WGS sequence"/>
</dbReference>
<dbReference type="RefSeq" id="WP_283224696.1">
    <property type="nucleotide sequence ID" value="NZ_JASGBH010000007.1"/>
</dbReference>
<proteinExistence type="predicted"/>
<gene>
    <name evidence="1" type="ORF">QLQ16_10785</name>
</gene>
<protein>
    <recommendedName>
        <fullName evidence="3">Aminoglycoside phosphotransferase domain-containing protein</fullName>
    </recommendedName>
</protein>
<reference evidence="1" key="1">
    <citation type="submission" date="2023-05" db="EMBL/GenBank/DDBJ databases">
        <title>Limnohabitans sp. strain HM2-2 Genome sequencing and assembly.</title>
        <authorList>
            <person name="Jung Y."/>
        </authorList>
    </citation>
    <scope>NUCLEOTIDE SEQUENCE</scope>
    <source>
        <strain evidence="1">HM2-2</strain>
    </source>
</reference>
<sequence>MKLALRKTAPTNATWLQRLACWAIKARLVSQYCHGGIVINGELFHATAAHGLHSLPAGQWSPDNWDLIDLGDAHWHHSALKLFAHYQGARYDWVSLLAFVGLRVRDYDRMYCFEWCWLAMTGRVPTERVTPEMLLTLRTS</sequence>
<evidence type="ECO:0008006" key="3">
    <source>
        <dbReference type="Google" id="ProtNLM"/>
    </source>
</evidence>
<evidence type="ECO:0000313" key="1">
    <source>
        <dbReference type="EMBL" id="MDI9234322.1"/>
    </source>
</evidence>
<dbReference type="EMBL" id="JASGBH010000007">
    <property type="protein sequence ID" value="MDI9234322.1"/>
    <property type="molecule type" value="Genomic_DNA"/>
</dbReference>
<accession>A0ABT6X855</accession>
<name>A0ABT6X855_9BURK</name>
<evidence type="ECO:0000313" key="2">
    <source>
        <dbReference type="Proteomes" id="UP001431902"/>
    </source>
</evidence>
<keyword evidence="2" id="KW-1185">Reference proteome</keyword>
<organism evidence="1 2">
    <name type="scientific">Limnohabitans lacus</name>
    <dbReference type="NCBI Taxonomy" id="3045173"/>
    <lineage>
        <taxon>Bacteria</taxon>
        <taxon>Pseudomonadati</taxon>
        <taxon>Pseudomonadota</taxon>
        <taxon>Betaproteobacteria</taxon>
        <taxon>Burkholderiales</taxon>
        <taxon>Comamonadaceae</taxon>
        <taxon>Limnohabitans</taxon>
    </lineage>
</organism>
<comment type="caution">
    <text evidence="1">The sequence shown here is derived from an EMBL/GenBank/DDBJ whole genome shotgun (WGS) entry which is preliminary data.</text>
</comment>